<evidence type="ECO:0000313" key="2">
    <source>
        <dbReference type="EMBL" id="DAF65027.1"/>
    </source>
</evidence>
<name>A0A8S5TPI3_9CAUD</name>
<sequence length="676" mass="74696">MADETVSSTDSNGIDWLKEIEDIPSNVSDRLGKEVLRRWNGAVLWQSTERVNGKGLRDVLRECWEQQNGVLSCSDQQIADALGVNAIVNLTALKTGIANAYLSDALISNTLTLPWIIMATPRPNISPESREMLLTVLKQGFFENRFQDGTQMVDFIRRGKQLLLRHEKEEADKAADEMMSLLEDQCAEGGFNRALSDFLHYFTVYPYSIFTGPYVTRSPRLTWGRNKPRVQTEVLPVFRSISPFDFAYSPDSPDTQRGTCVFTRTLWTRKELLDAGKLSSYISENVLDVLKKADTNDEFNLNWLTREPNSEKRDLALWASNVAPIEVLTHYGIMSGRELAEYGFHSLDRSEFYNCEISMAGYKVLQVKVNSDPHMQTRPIYTSSFYRTGGDRIAGDGIAQRIRDVERAYHSCLIYLMRNAANASAPMCEADYRRLMKYMKDTDLGTIVPGTMYLSDSDPSGGSSPALRFFNIPSNLPAYSQLLEMFLHLADRVTNIPAALHGEAVGSGAMRTFRGMSLLQGNATRALHAAVGNIDNNVFAPLGELMYNINMLYASDPSVKGDVQIVTKGAEGLLQKETEKQNAMEMLQIIGAVGGSLSNSVNLTPVVSWAVKKLFGAMNIPDDVLEQMNAPVQGAMPQGMPQQGQGNGLMPNSNPAPGSPTGAGVAQDTGGHVEAY</sequence>
<feature type="region of interest" description="Disordered" evidence="1">
    <location>
        <begin position="634"/>
        <end position="676"/>
    </location>
</feature>
<proteinExistence type="predicted"/>
<dbReference type="EMBL" id="BK032872">
    <property type="protein sequence ID" value="DAF65027.1"/>
    <property type="molecule type" value="Genomic_DNA"/>
</dbReference>
<organism evidence="2">
    <name type="scientific">Podoviridae sp. ct2iq11</name>
    <dbReference type="NCBI Taxonomy" id="2827720"/>
    <lineage>
        <taxon>Viruses</taxon>
        <taxon>Duplodnaviria</taxon>
        <taxon>Heunggongvirae</taxon>
        <taxon>Uroviricota</taxon>
        <taxon>Caudoviricetes</taxon>
    </lineage>
</organism>
<evidence type="ECO:0000256" key="1">
    <source>
        <dbReference type="SAM" id="MobiDB-lite"/>
    </source>
</evidence>
<protein>
    <submittedName>
        <fullName evidence="2">Head to tail joining protein</fullName>
    </submittedName>
</protein>
<reference evidence="2" key="1">
    <citation type="journal article" date="2021" name="Proc. Natl. Acad. Sci. U.S.A.">
        <title>A Catalog of Tens of Thousands of Viruses from Human Metagenomes Reveals Hidden Associations with Chronic Diseases.</title>
        <authorList>
            <person name="Tisza M.J."/>
            <person name="Buck C.B."/>
        </authorList>
    </citation>
    <scope>NUCLEOTIDE SEQUENCE</scope>
    <source>
        <strain evidence="2">Ct2iq11</strain>
    </source>
</reference>
<feature type="compositionally biased region" description="Low complexity" evidence="1">
    <location>
        <begin position="634"/>
        <end position="651"/>
    </location>
</feature>
<accession>A0A8S5TPI3</accession>